<evidence type="ECO:0000313" key="3">
    <source>
        <dbReference type="EMBL" id="SHO66068.1"/>
    </source>
</evidence>
<dbReference type="Gene3D" id="3.30.360.10">
    <property type="entry name" value="Dihydrodipicolinate Reductase, domain 2"/>
    <property type="match status" value="1"/>
</dbReference>
<dbReference type="STRING" id="1123029.SAMN02745172_02720"/>
<dbReference type="InterPro" id="IPR000683">
    <property type="entry name" value="Gfo/Idh/MocA-like_OxRdtase_N"/>
</dbReference>
<keyword evidence="4" id="KW-1185">Reference proteome</keyword>
<dbReference type="Proteomes" id="UP000186406">
    <property type="component" value="Unassembled WGS sequence"/>
</dbReference>
<dbReference type="Pfam" id="PF01408">
    <property type="entry name" value="GFO_IDH_MocA"/>
    <property type="match status" value="1"/>
</dbReference>
<dbReference type="InterPro" id="IPR036291">
    <property type="entry name" value="NAD(P)-bd_dom_sf"/>
</dbReference>
<evidence type="ECO:0000313" key="4">
    <source>
        <dbReference type="Proteomes" id="UP000186406"/>
    </source>
</evidence>
<reference evidence="3 4" key="1">
    <citation type="submission" date="2016-12" db="EMBL/GenBank/DDBJ databases">
        <authorList>
            <person name="Song W.-J."/>
            <person name="Kurnit D.M."/>
        </authorList>
    </citation>
    <scope>NUCLEOTIDE SEQUENCE [LARGE SCALE GENOMIC DNA]</scope>
    <source>
        <strain evidence="3 4">DSM 19599</strain>
    </source>
</reference>
<feature type="domain" description="GFO/IDH/MocA-like oxidoreductase" evidence="2">
    <location>
        <begin position="140"/>
        <end position="262"/>
    </location>
</feature>
<dbReference type="Pfam" id="PF22725">
    <property type="entry name" value="GFO_IDH_MocA_C3"/>
    <property type="match status" value="1"/>
</dbReference>
<dbReference type="SUPFAM" id="SSF51735">
    <property type="entry name" value="NAD(P)-binding Rossmann-fold domains"/>
    <property type="match status" value="1"/>
</dbReference>
<dbReference type="GO" id="GO:0000166">
    <property type="term" value="F:nucleotide binding"/>
    <property type="evidence" value="ECO:0007669"/>
    <property type="project" value="InterPro"/>
</dbReference>
<name>A0A1M7ZMD3_9HYPH</name>
<dbReference type="Gene3D" id="3.40.50.720">
    <property type="entry name" value="NAD(P)-binding Rossmann-like Domain"/>
    <property type="match status" value="1"/>
</dbReference>
<proteinExistence type="predicted"/>
<dbReference type="PANTHER" id="PTHR43708:SF8">
    <property type="entry name" value="OXIDOREDUCTASE"/>
    <property type="match status" value="1"/>
</dbReference>
<evidence type="ECO:0000259" key="1">
    <source>
        <dbReference type="Pfam" id="PF01408"/>
    </source>
</evidence>
<dbReference type="AlphaFoldDB" id="A0A1M7ZMD3"/>
<protein>
    <submittedName>
        <fullName evidence="3">Predicted dehydrogenase</fullName>
    </submittedName>
</protein>
<accession>A0A1M7ZMD3</accession>
<feature type="domain" description="Gfo/Idh/MocA-like oxidoreductase N-terminal" evidence="1">
    <location>
        <begin position="14"/>
        <end position="130"/>
    </location>
</feature>
<dbReference type="SUPFAM" id="SSF55347">
    <property type="entry name" value="Glyceraldehyde-3-phosphate dehydrogenase-like, C-terminal domain"/>
    <property type="match status" value="1"/>
</dbReference>
<dbReference type="PANTHER" id="PTHR43708">
    <property type="entry name" value="CONSERVED EXPRESSED OXIDOREDUCTASE (EUROFUNG)"/>
    <property type="match status" value="1"/>
</dbReference>
<sequence length="363" mass="39104">MVHGMSAGPPAPLRGAVVGCGFFAMNQLHAWRDIAGVEIAAICDRDPDRLSATGEGFGIARRYRDAAEMFAAERLDFVDIATTVESHRPLVELAARHRVPVICQKPLAKTLPDARAMVDACAEAGVPLMVHENFRWQAPIRAVAAVLATGRIGRPFFGRLSFRSGYDVFKGQPHLATGERFIIQELGIHMLDIARHLFGDVSGLTARSTRINPAIRGEDAVTMLLDHAGGAMSVVDCSYATRRAVDSFPETSLEIDGAFGSIHLMPGYRMVVTDRTGSETVDVSPPLLPWAARPWHSVQESVLAIQSHWVDCLRSGCEPATSGRDNLATVALVEAAYESAAAGGPVFLHARPARAAWSSPALH</sequence>
<evidence type="ECO:0000259" key="2">
    <source>
        <dbReference type="Pfam" id="PF22725"/>
    </source>
</evidence>
<organism evidence="3 4">
    <name type="scientific">Pseudoxanthobacter soli DSM 19599</name>
    <dbReference type="NCBI Taxonomy" id="1123029"/>
    <lineage>
        <taxon>Bacteria</taxon>
        <taxon>Pseudomonadati</taxon>
        <taxon>Pseudomonadota</taxon>
        <taxon>Alphaproteobacteria</taxon>
        <taxon>Hyphomicrobiales</taxon>
        <taxon>Segnochrobactraceae</taxon>
        <taxon>Pseudoxanthobacter</taxon>
    </lineage>
</organism>
<dbReference type="RefSeq" id="WP_244530882.1">
    <property type="nucleotide sequence ID" value="NZ_FRXO01000005.1"/>
</dbReference>
<dbReference type="EMBL" id="FRXO01000005">
    <property type="protein sequence ID" value="SHO66068.1"/>
    <property type="molecule type" value="Genomic_DNA"/>
</dbReference>
<dbReference type="InterPro" id="IPR055170">
    <property type="entry name" value="GFO_IDH_MocA-like_dom"/>
</dbReference>
<gene>
    <name evidence="3" type="ORF">SAMN02745172_02720</name>
</gene>
<dbReference type="InterPro" id="IPR051317">
    <property type="entry name" value="Gfo/Idh/MocA_oxidoreduct"/>
</dbReference>